<keyword evidence="2" id="KW-0813">Transport</keyword>
<dbReference type="GO" id="GO:0016020">
    <property type="term" value="C:membrane"/>
    <property type="evidence" value="ECO:0007669"/>
    <property type="project" value="UniProtKB-SubCell"/>
</dbReference>
<dbReference type="STRING" id="392015.SAMN05421543_10149"/>
<dbReference type="eggNOG" id="COG0833">
    <property type="taxonomic scope" value="Bacteria"/>
</dbReference>
<feature type="transmembrane region" description="Helical" evidence="8">
    <location>
        <begin position="280"/>
        <end position="302"/>
    </location>
</feature>
<gene>
    <name evidence="10" type="ORF">SAMN05421543_10149</name>
</gene>
<dbReference type="InterPro" id="IPR004841">
    <property type="entry name" value="AA-permease/SLC12A_dom"/>
</dbReference>
<feature type="transmembrane region" description="Helical" evidence="8">
    <location>
        <begin position="167"/>
        <end position="188"/>
    </location>
</feature>
<keyword evidence="3 8" id="KW-0812">Transmembrane</keyword>
<evidence type="ECO:0000256" key="5">
    <source>
        <dbReference type="ARBA" id="ARBA00022989"/>
    </source>
</evidence>
<evidence type="ECO:0000313" key="11">
    <source>
        <dbReference type="Proteomes" id="UP000183508"/>
    </source>
</evidence>
<feature type="compositionally biased region" description="Gly residues" evidence="7">
    <location>
        <begin position="27"/>
        <end position="39"/>
    </location>
</feature>
<feature type="transmembrane region" description="Helical" evidence="8">
    <location>
        <begin position="451"/>
        <end position="470"/>
    </location>
</feature>
<evidence type="ECO:0000256" key="4">
    <source>
        <dbReference type="ARBA" id="ARBA00022970"/>
    </source>
</evidence>
<dbReference type="Proteomes" id="UP000183508">
    <property type="component" value="Unassembled WGS sequence"/>
</dbReference>
<evidence type="ECO:0000256" key="1">
    <source>
        <dbReference type="ARBA" id="ARBA00004141"/>
    </source>
</evidence>
<evidence type="ECO:0000256" key="6">
    <source>
        <dbReference type="ARBA" id="ARBA00023136"/>
    </source>
</evidence>
<feature type="transmembrane region" description="Helical" evidence="8">
    <location>
        <begin position="200"/>
        <end position="219"/>
    </location>
</feature>
<feature type="transmembrane region" description="Helical" evidence="8">
    <location>
        <begin position="482"/>
        <end position="502"/>
    </location>
</feature>
<dbReference type="FunFam" id="1.20.1740.10:FF:000001">
    <property type="entry name" value="Amino acid permease"/>
    <property type="match status" value="1"/>
</dbReference>
<dbReference type="InterPro" id="IPR004840">
    <property type="entry name" value="Amino_acid_permease_CS"/>
</dbReference>
<feature type="domain" description="Amino acid permease/ SLC12A" evidence="9">
    <location>
        <begin position="57"/>
        <end position="509"/>
    </location>
</feature>
<accession>A0A1I7F3Z3</accession>
<keyword evidence="11" id="KW-1185">Reference proteome</keyword>
<dbReference type="AlphaFoldDB" id="A0A1I7F3Z3"/>
<dbReference type="PANTHER" id="PTHR43341:SF1">
    <property type="entry name" value="GENERAL AMINO-ACID PERMEASE GAP1"/>
    <property type="match status" value="1"/>
</dbReference>
<keyword evidence="4" id="KW-0029">Amino-acid transport</keyword>
<name>A0A1I7F3Z3_9BACL</name>
<reference evidence="11" key="1">
    <citation type="submission" date="2016-10" db="EMBL/GenBank/DDBJ databases">
        <authorList>
            <person name="Varghese N."/>
        </authorList>
    </citation>
    <scope>NUCLEOTIDE SEQUENCE [LARGE SCALE GENOMIC DNA]</scope>
    <source>
        <strain evidence="11">DSM 17980</strain>
    </source>
</reference>
<dbReference type="InterPro" id="IPR050524">
    <property type="entry name" value="APC_YAT"/>
</dbReference>
<evidence type="ECO:0000313" key="10">
    <source>
        <dbReference type="EMBL" id="SFU30866.1"/>
    </source>
</evidence>
<evidence type="ECO:0000259" key="9">
    <source>
        <dbReference type="Pfam" id="PF00324"/>
    </source>
</evidence>
<evidence type="ECO:0000256" key="3">
    <source>
        <dbReference type="ARBA" id="ARBA00022692"/>
    </source>
</evidence>
<keyword evidence="6 8" id="KW-0472">Membrane</keyword>
<dbReference type="EMBL" id="FPBV01000001">
    <property type="protein sequence ID" value="SFU30866.1"/>
    <property type="molecule type" value="Genomic_DNA"/>
</dbReference>
<dbReference type="Pfam" id="PF00324">
    <property type="entry name" value="AA_permease"/>
    <property type="match status" value="1"/>
</dbReference>
<feature type="transmembrane region" description="Helical" evidence="8">
    <location>
        <begin position="58"/>
        <end position="82"/>
    </location>
</feature>
<feature type="transmembrane region" description="Helical" evidence="8">
    <location>
        <begin position="383"/>
        <end position="406"/>
    </location>
</feature>
<feature type="transmembrane region" description="Helical" evidence="8">
    <location>
        <begin position="88"/>
        <end position="118"/>
    </location>
</feature>
<protein>
    <submittedName>
        <fullName evidence="10">Lysine-specific permease</fullName>
    </submittedName>
</protein>
<comment type="subcellular location">
    <subcellularLocation>
        <location evidence="1">Membrane</location>
        <topology evidence="1">Multi-pass membrane protein</topology>
    </subcellularLocation>
</comment>
<feature type="transmembrane region" description="Helical" evidence="8">
    <location>
        <begin position="322"/>
        <end position="347"/>
    </location>
</feature>
<feature type="transmembrane region" description="Helical" evidence="8">
    <location>
        <begin position="239"/>
        <end position="259"/>
    </location>
</feature>
<feature type="region of interest" description="Disordered" evidence="7">
    <location>
        <begin position="9"/>
        <end position="44"/>
    </location>
</feature>
<proteinExistence type="predicted"/>
<feature type="transmembrane region" description="Helical" evidence="8">
    <location>
        <begin position="139"/>
        <end position="161"/>
    </location>
</feature>
<feature type="transmembrane region" description="Helical" evidence="8">
    <location>
        <begin position="412"/>
        <end position="431"/>
    </location>
</feature>
<evidence type="ECO:0000256" key="2">
    <source>
        <dbReference type="ARBA" id="ARBA00022448"/>
    </source>
</evidence>
<sequence length="521" mass="55528">MDRGVLRMASVRLESHPGTPAQTSADGGAGTRGAAGGATAGASAADDGLRRGLRQRHLSMISIGGAVGTGLFVASGSSIATAGPGGALLAYAIVGLMVYFVMTSLGEMATFMPVAGSFEQYASRFVDPALGFALGWNYWYTWAVTLPAELAAGAIVMKYWFPNTPSVVWSALFLALLFLLNVVSVKGYGEGEYWFAGVKVLTILVFLTVGVLMIFGILGGHPVGFHTFNTGGSPFHGGWLGLLGTVMVAGFAFQGTELVGLAAGESENPRETVPKAIRQVFWRILLFYVLAIFVMGMLIPYTDPNLLNASVDHVAISPFTLVFQRAGLAFAAAVMNAVILTAVLSAGNSALYASSRMLWALAREGKAPRWFARVDRRGVPMHALYANTVIGFVAFLSSLVGNGVVYTWMLNAASLTGFLAWFGVAVSHYRFRKAYLVQGRDLDALAYRAKAYPFGPILAAVLCGLVIIGQDISAFVGGQIDWAGVLATYIGIPLFLFLWLGYKLVKKTKVIPLQEVDFDVH</sequence>
<organism evidence="10 11">
    <name type="scientific">Alicyclobacillus macrosporangiidus</name>
    <dbReference type="NCBI Taxonomy" id="392015"/>
    <lineage>
        <taxon>Bacteria</taxon>
        <taxon>Bacillati</taxon>
        <taxon>Bacillota</taxon>
        <taxon>Bacilli</taxon>
        <taxon>Bacillales</taxon>
        <taxon>Alicyclobacillaceae</taxon>
        <taxon>Alicyclobacillus</taxon>
    </lineage>
</organism>
<evidence type="ECO:0000256" key="8">
    <source>
        <dbReference type="SAM" id="Phobius"/>
    </source>
</evidence>
<dbReference type="PIRSF" id="PIRSF006060">
    <property type="entry name" value="AA_transporter"/>
    <property type="match status" value="1"/>
</dbReference>
<dbReference type="GO" id="GO:0015171">
    <property type="term" value="F:amino acid transmembrane transporter activity"/>
    <property type="evidence" value="ECO:0007669"/>
    <property type="project" value="TreeGrafter"/>
</dbReference>
<keyword evidence="5 8" id="KW-1133">Transmembrane helix</keyword>
<evidence type="ECO:0000256" key="7">
    <source>
        <dbReference type="SAM" id="MobiDB-lite"/>
    </source>
</evidence>
<dbReference type="PROSITE" id="PS00218">
    <property type="entry name" value="AMINO_ACID_PERMEASE_1"/>
    <property type="match status" value="1"/>
</dbReference>
<dbReference type="PANTHER" id="PTHR43341">
    <property type="entry name" value="AMINO ACID PERMEASE"/>
    <property type="match status" value="1"/>
</dbReference>
<dbReference type="Gene3D" id="1.20.1740.10">
    <property type="entry name" value="Amino acid/polyamine transporter I"/>
    <property type="match status" value="1"/>
</dbReference>